<gene>
    <name evidence="1" type="ORF">DPMN_008301</name>
</gene>
<keyword evidence="2" id="KW-1185">Reference proteome</keyword>
<evidence type="ECO:0000313" key="2">
    <source>
        <dbReference type="Proteomes" id="UP000828390"/>
    </source>
</evidence>
<protein>
    <submittedName>
        <fullName evidence="1">Uncharacterized protein</fullName>
    </submittedName>
</protein>
<comment type="caution">
    <text evidence="1">The sequence shown here is derived from an EMBL/GenBank/DDBJ whole genome shotgun (WGS) entry which is preliminary data.</text>
</comment>
<dbReference type="AlphaFoldDB" id="A0A9D4N043"/>
<sequence>MVSGSSGDLIGVAPTTFSHAEHTYSVKELKDIPNSEENVSVYFLHKKKLLSPLPITQEAKEILQGTTENMIKGKTSAEEMLAAIVEILVIFERLWQIILMKLSFKMDQLCRKTEPMAMATTIFL</sequence>
<reference evidence="1" key="1">
    <citation type="journal article" date="2019" name="bioRxiv">
        <title>The Genome of the Zebra Mussel, Dreissena polymorpha: A Resource for Invasive Species Research.</title>
        <authorList>
            <person name="McCartney M.A."/>
            <person name="Auch B."/>
            <person name="Kono T."/>
            <person name="Mallez S."/>
            <person name="Zhang Y."/>
            <person name="Obille A."/>
            <person name="Becker A."/>
            <person name="Abrahante J.E."/>
            <person name="Garbe J."/>
            <person name="Badalamenti J.P."/>
            <person name="Herman A."/>
            <person name="Mangelson H."/>
            <person name="Liachko I."/>
            <person name="Sullivan S."/>
            <person name="Sone E.D."/>
            <person name="Koren S."/>
            <person name="Silverstein K.A.T."/>
            <person name="Beckman K.B."/>
            <person name="Gohl D.M."/>
        </authorList>
    </citation>
    <scope>NUCLEOTIDE SEQUENCE</scope>
    <source>
        <strain evidence="1">Duluth1</strain>
        <tissue evidence="1">Whole animal</tissue>
    </source>
</reference>
<name>A0A9D4N043_DREPO</name>
<accession>A0A9D4N043</accession>
<reference evidence="1" key="2">
    <citation type="submission" date="2020-11" db="EMBL/GenBank/DDBJ databases">
        <authorList>
            <person name="McCartney M.A."/>
            <person name="Auch B."/>
            <person name="Kono T."/>
            <person name="Mallez S."/>
            <person name="Becker A."/>
            <person name="Gohl D.M."/>
            <person name="Silverstein K.A.T."/>
            <person name="Koren S."/>
            <person name="Bechman K.B."/>
            <person name="Herman A."/>
            <person name="Abrahante J.E."/>
            <person name="Garbe J."/>
        </authorList>
    </citation>
    <scope>NUCLEOTIDE SEQUENCE</scope>
    <source>
        <strain evidence="1">Duluth1</strain>
        <tissue evidence="1">Whole animal</tissue>
    </source>
</reference>
<dbReference type="EMBL" id="JAIWYP010000001">
    <property type="protein sequence ID" value="KAH3884322.1"/>
    <property type="molecule type" value="Genomic_DNA"/>
</dbReference>
<proteinExistence type="predicted"/>
<organism evidence="1 2">
    <name type="scientific">Dreissena polymorpha</name>
    <name type="common">Zebra mussel</name>
    <name type="synonym">Mytilus polymorpha</name>
    <dbReference type="NCBI Taxonomy" id="45954"/>
    <lineage>
        <taxon>Eukaryota</taxon>
        <taxon>Metazoa</taxon>
        <taxon>Spiralia</taxon>
        <taxon>Lophotrochozoa</taxon>
        <taxon>Mollusca</taxon>
        <taxon>Bivalvia</taxon>
        <taxon>Autobranchia</taxon>
        <taxon>Heteroconchia</taxon>
        <taxon>Euheterodonta</taxon>
        <taxon>Imparidentia</taxon>
        <taxon>Neoheterodontei</taxon>
        <taxon>Myida</taxon>
        <taxon>Dreissenoidea</taxon>
        <taxon>Dreissenidae</taxon>
        <taxon>Dreissena</taxon>
    </lineage>
</organism>
<dbReference type="Proteomes" id="UP000828390">
    <property type="component" value="Unassembled WGS sequence"/>
</dbReference>
<evidence type="ECO:0000313" key="1">
    <source>
        <dbReference type="EMBL" id="KAH3884322.1"/>
    </source>
</evidence>